<proteinExistence type="predicted"/>
<protein>
    <submittedName>
        <fullName evidence="1">Uncharacterized protein</fullName>
    </submittedName>
</protein>
<dbReference type="Proteomes" id="UP000054683">
    <property type="component" value="Unassembled WGS sequence"/>
</dbReference>
<evidence type="ECO:0000313" key="1">
    <source>
        <dbReference type="EMBL" id="SAL39444.1"/>
    </source>
</evidence>
<dbReference type="EMBL" id="FCOK02000025">
    <property type="protein sequence ID" value="SAL39444.1"/>
    <property type="molecule type" value="Genomic_DNA"/>
</dbReference>
<gene>
    <name evidence="1" type="ORF">AWB69_03910</name>
</gene>
<name>A0A158H541_9BURK</name>
<reference evidence="1 2" key="1">
    <citation type="submission" date="2016-01" db="EMBL/GenBank/DDBJ databases">
        <authorList>
            <person name="Oliw E.H."/>
        </authorList>
    </citation>
    <scope>NUCLEOTIDE SEQUENCE [LARGE SCALE GENOMIC DNA]</scope>
    <source>
        <strain evidence="1">LMG 27134</strain>
    </source>
</reference>
<sequence length="88" mass="9674">MVAHIAQSGCFRAGSGVLLGPEIPLVVDSFLSDATLVMVAVRRHARRRAVLPGWIMGRRQGAWIGRIGWSSNVGRDHFGWIGPRLTLR</sequence>
<organism evidence="1 2">
    <name type="scientific">Caballeronia udeis</name>
    <dbReference type="NCBI Taxonomy" id="1232866"/>
    <lineage>
        <taxon>Bacteria</taxon>
        <taxon>Pseudomonadati</taxon>
        <taxon>Pseudomonadota</taxon>
        <taxon>Betaproteobacteria</taxon>
        <taxon>Burkholderiales</taxon>
        <taxon>Burkholderiaceae</taxon>
        <taxon>Caballeronia</taxon>
    </lineage>
</organism>
<dbReference type="AlphaFoldDB" id="A0A158H541"/>
<evidence type="ECO:0000313" key="2">
    <source>
        <dbReference type="Proteomes" id="UP000054683"/>
    </source>
</evidence>
<accession>A0A158H541</accession>